<reference evidence="1" key="1">
    <citation type="submission" date="2024-05" db="EMBL/GenBank/DDBJ databases">
        <authorList>
            <person name="Yu L."/>
        </authorList>
    </citation>
    <scope>NUCLEOTIDE SEQUENCE</scope>
    <source>
        <strain evidence="1">G08B096</strain>
    </source>
</reference>
<proteinExistence type="predicted"/>
<sequence length="151" mass="16817">MAAERRPTWLVLDRLDPPRRRAALAHLRGHRPVGMVGQGVRNERFYRDLTVRSVAAFTDDDVEPWGILETVEHGAVVVPYEIALAADLPRAPVALRRLAARVGPMNQRLARAQAARDASPAVVRLRERFIAAAIAHATLHRQLELWGQSEG</sequence>
<name>A0AAU7W9G6_9MICO</name>
<dbReference type="RefSeq" id="WP_350348567.1">
    <property type="nucleotide sequence ID" value="NZ_CP158374.1"/>
</dbReference>
<evidence type="ECO:0000313" key="1">
    <source>
        <dbReference type="EMBL" id="XBX82550.1"/>
    </source>
</evidence>
<accession>A0AAU7W9G6</accession>
<dbReference type="AlphaFoldDB" id="A0AAU7W9G6"/>
<organism evidence="1">
    <name type="scientific">Agromyces sp. G08B096</name>
    <dbReference type="NCBI Taxonomy" id="3156399"/>
    <lineage>
        <taxon>Bacteria</taxon>
        <taxon>Bacillati</taxon>
        <taxon>Actinomycetota</taxon>
        <taxon>Actinomycetes</taxon>
        <taxon>Micrococcales</taxon>
        <taxon>Microbacteriaceae</taxon>
        <taxon>Agromyces</taxon>
    </lineage>
</organism>
<dbReference type="EMBL" id="CP158374">
    <property type="protein sequence ID" value="XBX82550.1"/>
    <property type="molecule type" value="Genomic_DNA"/>
</dbReference>
<gene>
    <name evidence="1" type="ORF">ABIQ69_01165</name>
</gene>
<protein>
    <submittedName>
        <fullName evidence="1">Uncharacterized protein</fullName>
    </submittedName>
</protein>